<keyword evidence="2" id="KW-1185">Reference proteome</keyword>
<accession>A0ACC0LJD3</accession>
<dbReference type="Proteomes" id="UP001062846">
    <property type="component" value="Chromosome 12"/>
</dbReference>
<dbReference type="EMBL" id="CM046399">
    <property type="protein sequence ID" value="KAI8528381.1"/>
    <property type="molecule type" value="Genomic_DNA"/>
</dbReference>
<comment type="caution">
    <text evidence="1">The sequence shown here is derived from an EMBL/GenBank/DDBJ whole genome shotgun (WGS) entry which is preliminary data.</text>
</comment>
<evidence type="ECO:0000313" key="1">
    <source>
        <dbReference type="EMBL" id="KAI8528381.1"/>
    </source>
</evidence>
<organism evidence="1 2">
    <name type="scientific">Rhododendron molle</name>
    <name type="common">Chinese azalea</name>
    <name type="synonym">Azalea mollis</name>
    <dbReference type="NCBI Taxonomy" id="49168"/>
    <lineage>
        <taxon>Eukaryota</taxon>
        <taxon>Viridiplantae</taxon>
        <taxon>Streptophyta</taxon>
        <taxon>Embryophyta</taxon>
        <taxon>Tracheophyta</taxon>
        <taxon>Spermatophyta</taxon>
        <taxon>Magnoliopsida</taxon>
        <taxon>eudicotyledons</taxon>
        <taxon>Gunneridae</taxon>
        <taxon>Pentapetalae</taxon>
        <taxon>asterids</taxon>
        <taxon>Ericales</taxon>
        <taxon>Ericaceae</taxon>
        <taxon>Ericoideae</taxon>
        <taxon>Rhodoreae</taxon>
        <taxon>Rhododendron</taxon>
    </lineage>
</organism>
<name>A0ACC0LJD3_RHOML</name>
<evidence type="ECO:0000313" key="2">
    <source>
        <dbReference type="Proteomes" id="UP001062846"/>
    </source>
</evidence>
<sequence>MDFQLACCGIGTPNAKLPSAQRSLSSRTVPLSLSVLLGTSRSHVGFKDRRPWVQNASKTFLGLKRTSYKGVIVCAAESNSEANLKFSEEEEVEMCVDEVEPFRGKSGSVSFRGSTHQLVEEGKWASSPSKEGTGSLLWVLAPVALISSIVLPQLLLSTVIDVFIKDDILLEHTSLLLSSTASNAIRSSNLREIVASFCSEVSFYIGLAIFLLVADHVQKPYIQFSPKRWGLITGLRGYMTSAFLAMGLKVVASLLAVYVTWPALGLPALVAVAPFLAGCLAQLVFEAHLNRRGSSCWPLVPIIFEVYRIYQLTKAAHFIERLMFAMKDVKAAPGAVDRGSAMVAMVATFQILGFVCLWSLLTFLLRLFPSRPVAENH</sequence>
<protein>
    <submittedName>
        <fullName evidence="1">Uncharacterized protein</fullName>
    </submittedName>
</protein>
<reference evidence="1" key="1">
    <citation type="submission" date="2022-02" db="EMBL/GenBank/DDBJ databases">
        <title>Plant Genome Project.</title>
        <authorList>
            <person name="Zhang R.-G."/>
        </authorList>
    </citation>
    <scope>NUCLEOTIDE SEQUENCE</scope>
    <source>
        <strain evidence="1">AT1</strain>
    </source>
</reference>
<proteinExistence type="predicted"/>
<gene>
    <name evidence="1" type="ORF">RHMOL_Rhmol12G0144300</name>
</gene>